<keyword evidence="3" id="KW-1185">Reference proteome</keyword>
<name>A0A232EVR1_9HYME</name>
<evidence type="ECO:0000256" key="1">
    <source>
        <dbReference type="SAM" id="MobiDB-lite"/>
    </source>
</evidence>
<reference evidence="2 3" key="1">
    <citation type="journal article" date="2017" name="Curr. Biol.">
        <title>The Evolution of Venom by Co-option of Single-Copy Genes.</title>
        <authorList>
            <person name="Martinson E.O."/>
            <person name="Mrinalini"/>
            <person name="Kelkar Y.D."/>
            <person name="Chang C.H."/>
            <person name="Werren J.H."/>
        </authorList>
    </citation>
    <scope>NUCLEOTIDE SEQUENCE [LARGE SCALE GENOMIC DNA]</scope>
    <source>
        <strain evidence="2 3">Alberta</strain>
        <tissue evidence="2">Whole body</tissue>
    </source>
</reference>
<protein>
    <submittedName>
        <fullName evidence="2">Uncharacterized protein</fullName>
    </submittedName>
</protein>
<feature type="region of interest" description="Disordered" evidence="1">
    <location>
        <begin position="18"/>
        <end position="56"/>
    </location>
</feature>
<dbReference type="Proteomes" id="UP000215335">
    <property type="component" value="Unassembled WGS sequence"/>
</dbReference>
<sequence length="92" mass="10860">MKPQGPRKATAVLDVIRHPIEPSSHTYKQPPVESSRRYTPTPIPSAQHVRPSRNNYPQLLNDHRMDRLHVQRHSRRIDTHTEVRVKQIFRDV</sequence>
<proteinExistence type="predicted"/>
<dbReference type="EMBL" id="NNAY01001970">
    <property type="protein sequence ID" value="OXU22422.1"/>
    <property type="molecule type" value="Genomic_DNA"/>
</dbReference>
<evidence type="ECO:0000313" key="3">
    <source>
        <dbReference type="Proteomes" id="UP000215335"/>
    </source>
</evidence>
<accession>A0A232EVR1</accession>
<comment type="caution">
    <text evidence="2">The sequence shown here is derived from an EMBL/GenBank/DDBJ whole genome shotgun (WGS) entry which is preliminary data.</text>
</comment>
<organism evidence="2 3">
    <name type="scientific">Trichomalopsis sarcophagae</name>
    <dbReference type="NCBI Taxonomy" id="543379"/>
    <lineage>
        <taxon>Eukaryota</taxon>
        <taxon>Metazoa</taxon>
        <taxon>Ecdysozoa</taxon>
        <taxon>Arthropoda</taxon>
        <taxon>Hexapoda</taxon>
        <taxon>Insecta</taxon>
        <taxon>Pterygota</taxon>
        <taxon>Neoptera</taxon>
        <taxon>Endopterygota</taxon>
        <taxon>Hymenoptera</taxon>
        <taxon>Apocrita</taxon>
        <taxon>Proctotrupomorpha</taxon>
        <taxon>Chalcidoidea</taxon>
        <taxon>Pteromalidae</taxon>
        <taxon>Pteromalinae</taxon>
        <taxon>Trichomalopsis</taxon>
    </lineage>
</organism>
<dbReference type="AlphaFoldDB" id="A0A232EVR1"/>
<evidence type="ECO:0000313" key="2">
    <source>
        <dbReference type="EMBL" id="OXU22422.1"/>
    </source>
</evidence>
<gene>
    <name evidence="2" type="ORF">TSAR_011360</name>
</gene>